<dbReference type="RefSeq" id="WP_092688841.1">
    <property type="nucleotide sequence ID" value="NZ_FOGU01000002.1"/>
</dbReference>
<accession>A0A1H9RCK4</accession>
<dbReference type="OrthoDB" id="9816265at2"/>
<dbReference type="EMBL" id="FOGU01000002">
    <property type="protein sequence ID" value="SER70661.1"/>
    <property type="molecule type" value="Genomic_DNA"/>
</dbReference>
<evidence type="ECO:0000313" key="2">
    <source>
        <dbReference type="Proteomes" id="UP000198885"/>
    </source>
</evidence>
<evidence type="ECO:0008006" key="3">
    <source>
        <dbReference type="Google" id="ProtNLM"/>
    </source>
</evidence>
<keyword evidence="2" id="KW-1185">Reference proteome</keyword>
<sequence length="528" mass="55987">MTGLRTDIPPDRAAATLAAEIETVFDEVPRLLFDLLDRTARTADALKAIARACGPEGQADLARLADSAGDAAAAVAAELGALSDTAAGMRRRSDEMNAVLQRIRRDARMTRMIAVNAQIVSRSLPTSDGSLEYFANGTRSLLDEIEAAQDSLGQALRHADTRMERTGPDLDACVAALAGLGALHRSLPATVRSAFADANLARMAEAAGGRVAALNDRLGQAVGRLQIGDAVRQRLEHAVTIAGLARSAAPRDRQALHQLCAVQTDAALSDLQEALSDLLPRLAQMLSEVETSATELARIGHRDGTIAKGLSRGPDPEDLVARAEALRRGMVEAASTYGAADAAAAQIADADGAIHLLGLNATLVSGRLGTAGDPMAEVSKQLRTCTARIGEETRRLIALTAAQISDAERLEQDGTRHGAGETLGPLLTLDTRLRELLDNVAKLGRESGEASVDLVRRAEAALRRFQRRATEMRPAPAGDVASPLPLSPELAQRVRALYSMEEERRLHDRLLGTAPGSEADHAVRNVFF</sequence>
<dbReference type="Proteomes" id="UP000198885">
    <property type="component" value="Unassembled WGS sequence"/>
</dbReference>
<evidence type="ECO:0000313" key="1">
    <source>
        <dbReference type="EMBL" id="SER70661.1"/>
    </source>
</evidence>
<dbReference type="AlphaFoldDB" id="A0A1H9RCK4"/>
<dbReference type="STRING" id="641238.SAMN04490244_102222"/>
<proteinExistence type="predicted"/>
<protein>
    <recommendedName>
        <fullName evidence="3">Methyl-accepting chemotaxis protein</fullName>
    </recommendedName>
</protein>
<reference evidence="1 2" key="1">
    <citation type="submission" date="2016-10" db="EMBL/GenBank/DDBJ databases">
        <authorList>
            <person name="de Groot N.N."/>
        </authorList>
    </citation>
    <scope>NUCLEOTIDE SEQUENCE [LARGE SCALE GENOMIC DNA]</scope>
    <source>
        <strain evidence="1 2">DSM 23042</strain>
    </source>
</reference>
<organism evidence="1 2">
    <name type="scientific">Tranquillimonas rosea</name>
    <dbReference type="NCBI Taxonomy" id="641238"/>
    <lineage>
        <taxon>Bacteria</taxon>
        <taxon>Pseudomonadati</taxon>
        <taxon>Pseudomonadota</taxon>
        <taxon>Alphaproteobacteria</taxon>
        <taxon>Rhodobacterales</taxon>
        <taxon>Roseobacteraceae</taxon>
        <taxon>Tranquillimonas</taxon>
    </lineage>
</organism>
<gene>
    <name evidence="1" type="ORF">SAMN04490244_102222</name>
</gene>
<name>A0A1H9RCK4_9RHOB</name>